<keyword evidence="8" id="KW-1185">Reference proteome</keyword>
<dbReference type="SUPFAM" id="SSF53335">
    <property type="entry name" value="S-adenosyl-L-methionine-dependent methyltransferases"/>
    <property type="match status" value="1"/>
</dbReference>
<evidence type="ECO:0000256" key="4">
    <source>
        <dbReference type="ARBA" id="ARBA00022679"/>
    </source>
</evidence>
<evidence type="ECO:0000256" key="3">
    <source>
        <dbReference type="ARBA" id="ARBA00022603"/>
    </source>
</evidence>
<proteinExistence type="inferred from homology"/>
<feature type="binding site" evidence="6">
    <location>
        <position position="81"/>
    </location>
    <ligand>
        <name>S-adenosyl-L-methionine</name>
        <dbReference type="ChEBI" id="CHEBI:59789"/>
    </ligand>
</feature>
<keyword evidence="4 6" id="KW-0808">Transferase</keyword>
<protein>
    <recommendedName>
        <fullName evidence="6">Ribosomal RNA small subunit methyltransferase G</fullName>
        <ecNumber evidence="6">2.1.1.-</ecNumber>
    </recommendedName>
    <alternativeName>
        <fullName evidence="6">16S rRNA 7-methylguanosine methyltransferase</fullName>
        <shortName evidence="6">16S rRNA m7G methyltransferase</shortName>
    </alternativeName>
</protein>
<evidence type="ECO:0000313" key="8">
    <source>
        <dbReference type="Proteomes" id="UP000223071"/>
    </source>
</evidence>
<dbReference type="EC" id="2.1.1.-" evidence="6"/>
<dbReference type="CDD" id="cd02440">
    <property type="entry name" value="AdoMet_MTases"/>
    <property type="match status" value="1"/>
</dbReference>
<feature type="binding site" evidence="6">
    <location>
        <position position="150"/>
    </location>
    <ligand>
        <name>S-adenosyl-L-methionine</name>
        <dbReference type="ChEBI" id="CHEBI:59789"/>
    </ligand>
</feature>
<evidence type="ECO:0000256" key="1">
    <source>
        <dbReference type="ARBA" id="ARBA00022490"/>
    </source>
</evidence>
<evidence type="ECO:0000256" key="5">
    <source>
        <dbReference type="ARBA" id="ARBA00022691"/>
    </source>
</evidence>
<comment type="subcellular location">
    <subcellularLocation>
        <location evidence="6">Cytoplasm</location>
    </subcellularLocation>
</comment>
<dbReference type="EMBL" id="PDJQ01000001">
    <property type="protein sequence ID" value="PFG73848.1"/>
    <property type="molecule type" value="Genomic_DNA"/>
</dbReference>
<comment type="similarity">
    <text evidence="6">Belongs to the methyltransferase superfamily. RNA methyltransferase RsmG family.</text>
</comment>
<dbReference type="PANTHER" id="PTHR31760">
    <property type="entry name" value="S-ADENOSYL-L-METHIONINE-DEPENDENT METHYLTRANSFERASES SUPERFAMILY PROTEIN"/>
    <property type="match status" value="1"/>
</dbReference>
<dbReference type="AlphaFoldDB" id="A0A2A9HDH1"/>
<comment type="caution">
    <text evidence="7">The sequence shown here is derived from an EMBL/GenBank/DDBJ whole genome shotgun (WGS) entry which is preliminary data.</text>
</comment>
<reference evidence="7 8" key="1">
    <citation type="submission" date="2017-09" db="EMBL/GenBank/DDBJ databases">
        <title>Sequencing the genomes of two abundant thermophiles in Great Basin hot springs: Thermocrinis jamiesonii and novel Chloroflexi Thermoflexus hugenholtzii.</title>
        <authorList>
            <person name="Hedlund B."/>
        </authorList>
    </citation>
    <scope>NUCLEOTIDE SEQUENCE [LARGE SCALE GENOMIC DNA]</scope>
    <source>
        <strain evidence="7 8">G233</strain>
    </source>
</reference>
<dbReference type="RefSeq" id="WP_098503281.1">
    <property type="nucleotide sequence ID" value="NZ_PDJQ01000001.1"/>
</dbReference>
<dbReference type="GO" id="GO:0005829">
    <property type="term" value="C:cytosol"/>
    <property type="evidence" value="ECO:0007669"/>
    <property type="project" value="TreeGrafter"/>
</dbReference>
<feature type="binding site" evidence="6">
    <location>
        <begin position="132"/>
        <end position="133"/>
    </location>
    <ligand>
        <name>S-adenosyl-L-methionine</name>
        <dbReference type="ChEBI" id="CHEBI:59789"/>
    </ligand>
</feature>
<comment type="function">
    <text evidence="6">Specifically methylates the N7 position of a guanine in 16S rRNA.</text>
</comment>
<dbReference type="InterPro" id="IPR029063">
    <property type="entry name" value="SAM-dependent_MTases_sf"/>
</dbReference>
<dbReference type="Pfam" id="PF02527">
    <property type="entry name" value="GidB"/>
    <property type="match status" value="1"/>
</dbReference>
<organism evidence="7 8">
    <name type="scientific">Tepidiforma thermophila (strain KCTC 52669 / CGMCC 1.13589 / G233)</name>
    <dbReference type="NCBI Taxonomy" id="2761530"/>
    <lineage>
        <taxon>Bacteria</taxon>
        <taxon>Bacillati</taxon>
        <taxon>Chloroflexota</taxon>
        <taxon>Tepidiformia</taxon>
        <taxon>Tepidiformales</taxon>
        <taxon>Tepidiformaceae</taxon>
        <taxon>Tepidiforma</taxon>
    </lineage>
</organism>
<dbReference type="HAMAP" id="MF_00074">
    <property type="entry name" value="16SrRNA_methyltr_G"/>
    <property type="match status" value="1"/>
</dbReference>
<keyword evidence="3 6" id="KW-0489">Methyltransferase</keyword>
<evidence type="ECO:0000256" key="2">
    <source>
        <dbReference type="ARBA" id="ARBA00022552"/>
    </source>
</evidence>
<evidence type="ECO:0000313" key="7">
    <source>
        <dbReference type="EMBL" id="PFG73848.1"/>
    </source>
</evidence>
<name>A0A2A9HDH1_TEPT2</name>
<keyword evidence="1 6" id="KW-0963">Cytoplasm</keyword>
<accession>A0A2A9HDH1</accession>
<gene>
    <name evidence="6" type="primary">rsmG</name>
    <name evidence="7" type="ORF">A9A59_1054</name>
</gene>
<dbReference type="Gene3D" id="3.40.50.150">
    <property type="entry name" value="Vaccinia Virus protein VP39"/>
    <property type="match status" value="1"/>
</dbReference>
<dbReference type="PANTHER" id="PTHR31760:SF0">
    <property type="entry name" value="S-ADENOSYL-L-METHIONINE-DEPENDENT METHYLTRANSFERASES SUPERFAMILY PROTEIN"/>
    <property type="match status" value="1"/>
</dbReference>
<dbReference type="Proteomes" id="UP000223071">
    <property type="component" value="Unassembled WGS sequence"/>
</dbReference>
<dbReference type="InterPro" id="IPR003682">
    <property type="entry name" value="rRNA_ssu_MeTfrase_G"/>
</dbReference>
<dbReference type="GO" id="GO:0070043">
    <property type="term" value="F:rRNA (guanine-N7-)-methyltransferase activity"/>
    <property type="evidence" value="ECO:0007669"/>
    <property type="project" value="UniProtKB-UniRule"/>
</dbReference>
<keyword evidence="5 6" id="KW-0949">S-adenosyl-L-methionine</keyword>
<comment type="caution">
    <text evidence="6">Lacks conserved residue(s) required for the propagation of feature annotation.</text>
</comment>
<evidence type="ECO:0000256" key="6">
    <source>
        <dbReference type="HAMAP-Rule" id="MF_00074"/>
    </source>
</evidence>
<sequence length="253" mass="26996">MEKLADWDDLARLFAAEAAEGTIDRLRRHWSLVEAGEQAGRLTAVEAVEAVRRQYGESLELLRIAEGAVGGEPGFRYADIGTGGGWPGLVVACARPGWEVHLVEPLQKRARFLEAAARELGCTNVTVHALRAEEAGRGPLREACGLVTARAVAELRVVLEYAAPLAAVGGVIALPKGSRLEEELAAAEAAVAELGCELDAILPMRPEVSETVRVALFRKRAACPARYPRRAGVPERRPIGGPVRRAGVIGADC</sequence>
<keyword evidence="2 6" id="KW-0698">rRNA processing</keyword>